<feature type="domain" description="DNA-directed RNA polymerase III subunit RPC5 C-terminal" evidence="1">
    <location>
        <begin position="13"/>
        <end position="84"/>
    </location>
</feature>
<dbReference type="AlphaFoldDB" id="A0A4Y2Q881"/>
<gene>
    <name evidence="2" type="ORF">AVEN_110791_1</name>
</gene>
<name>A0A4Y2Q881_ARAVE</name>
<reference evidence="2 3" key="1">
    <citation type="journal article" date="2019" name="Sci. Rep.">
        <title>Orb-weaving spider Araneus ventricosus genome elucidates the spidroin gene catalogue.</title>
        <authorList>
            <person name="Kono N."/>
            <person name="Nakamura H."/>
            <person name="Ohtoshi R."/>
            <person name="Moran D.A.P."/>
            <person name="Shinohara A."/>
            <person name="Yoshida Y."/>
            <person name="Fujiwara M."/>
            <person name="Mori M."/>
            <person name="Tomita M."/>
            <person name="Arakawa K."/>
        </authorList>
    </citation>
    <scope>NUCLEOTIDE SEQUENCE [LARGE SCALE GENOMIC DNA]</scope>
</reference>
<dbReference type="Proteomes" id="UP000499080">
    <property type="component" value="Unassembled WGS sequence"/>
</dbReference>
<evidence type="ECO:0000313" key="2">
    <source>
        <dbReference type="EMBL" id="GBN58496.1"/>
    </source>
</evidence>
<dbReference type="EMBL" id="BGPR01012942">
    <property type="protein sequence ID" value="GBN58496.1"/>
    <property type="molecule type" value="Genomic_DNA"/>
</dbReference>
<keyword evidence="3" id="KW-1185">Reference proteome</keyword>
<sequence>MCFQWPQNTTPESLYAFAKFGNKLDRYRAALLDLFSTTARTRANLFVKKVEDELRERISEADCRQIFEEYCVYKSGFYYLKGTVALES</sequence>
<comment type="caution">
    <text evidence="2">The sequence shown here is derived from an EMBL/GenBank/DDBJ whole genome shotgun (WGS) entry which is preliminary data.</text>
</comment>
<proteinExistence type="predicted"/>
<accession>A0A4Y2Q881</accession>
<evidence type="ECO:0000313" key="3">
    <source>
        <dbReference type="Proteomes" id="UP000499080"/>
    </source>
</evidence>
<protein>
    <recommendedName>
        <fullName evidence="1">DNA-directed RNA polymerase III subunit RPC5 C-terminal domain-containing protein</fullName>
    </recommendedName>
</protein>
<dbReference type="Pfam" id="PF19725">
    <property type="entry name" value="RPC5_C"/>
    <property type="match status" value="1"/>
</dbReference>
<dbReference type="OrthoDB" id="340681at2759"/>
<dbReference type="InterPro" id="IPR045576">
    <property type="entry name" value="RPC5_C"/>
</dbReference>
<organism evidence="2 3">
    <name type="scientific">Araneus ventricosus</name>
    <name type="common">Orbweaver spider</name>
    <name type="synonym">Epeira ventricosa</name>
    <dbReference type="NCBI Taxonomy" id="182803"/>
    <lineage>
        <taxon>Eukaryota</taxon>
        <taxon>Metazoa</taxon>
        <taxon>Ecdysozoa</taxon>
        <taxon>Arthropoda</taxon>
        <taxon>Chelicerata</taxon>
        <taxon>Arachnida</taxon>
        <taxon>Araneae</taxon>
        <taxon>Araneomorphae</taxon>
        <taxon>Entelegynae</taxon>
        <taxon>Araneoidea</taxon>
        <taxon>Araneidae</taxon>
        <taxon>Araneus</taxon>
    </lineage>
</organism>
<evidence type="ECO:0000259" key="1">
    <source>
        <dbReference type="Pfam" id="PF19725"/>
    </source>
</evidence>